<dbReference type="Gene3D" id="3.40.50.2300">
    <property type="match status" value="1"/>
</dbReference>
<dbReference type="PANTHER" id="PTHR43214:SF43">
    <property type="entry name" value="TWO-COMPONENT RESPONSE REGULATOR"/>
    <property type="match status" value="1"/>
</dbReference>
<dbReference type="AlphaFoldDB" id="A0A645ESI5"/>
<feature type="domain" description="HTH luxR-type" evidence="3">
    <location>
        <begin position="148"/>
        <end position="213"/>
    </location>
</feature>
<dbReference type="InterPro" id="IPR036388">
    <property type="entry name" value="WH-like_DNA-bd_sf"/>
</dbReference>
<evidence type="ECO:0000256" key="2">
    <source>
        <dbReference type="ARBA" id="ARBA00023125"/>
    </source>
</evidence>
<name>A0A645ESI5_9ZZZZ</name>
<evidence type="ECO:0000256" key="1">
    <source>
        <dbReference type="ARBA" id="ARBA00022553"/>
    </source>
</evidence>
<keyword evidence="2" id="KW-0238">DNA-binding</keyword>
<evidence type="ECO:0000313" key="5">
    <source>
        <dbReference type="EMBL" id="MPN04787.1"/>
    </source>
</evidence>
<evidence type="ECO:0000259" key="3">
    <source>
        <dbReference type="PROSITE" id="PS50043"/>
    </source>
</evidence>
<dbReference type="GO" id="GO:0003677">
    <property type="term" value="F:DNA binding"/>
    <property type="evidence" value="ECO:0007669"/>
    <property type="project" value="UniProtKB-KW"/>
</dbReference>
<accession>A0A645ESI5</accession>
<protein>
    <submittedName>
        <fullName evidence="5">Oxygen regulatory protein NreC</fullName>
    </submittedName>
</protein>
<dbReference type="SMART" id="SM00448">
    <property type="entry name" value="REC"/>
    <property type="match status" value="1"/>
</dbReference>
<reference evidence="5" key="1">
    <citation type="submission" date="2019-08" db="EMBL/GenBank/DDBJ databases">
        <authorList>
            <person name="Kucharzyk K."/>
            <person name="Murdoch R.W."/>
            <person name="Higgins S."/>
            <person name="Loffler F."/>
        </authorList>
    </citation>
    <scope>NUCLEOTIDE SEQUENCE</scope>
</reference>
<dbReference type="GO" id="GO:0006355">
    <property type="term" value="P:regulation of DNA-templated transcription"/>
    <property type="evidence" value="ECO:0007669"/>
    <property type="project" value="InterPro"/>
</dbReference>
<dbReference type="CDD" id="cd06170">
    <property type="entry name" value="LuxR_C_like"/>
    <property type="match status" value="1"/>
</dbReference>
<dbReference type="InterPro" id="IPR016032">
    <property type="entry name" value="Sig_transdc_resp-reg_C-effctor"/>
</dbReference>
<dbReference type="InterPro" id="IPR001789">
    <property type="entry name" value="Sig_transdc_resp-reg_receiver"/>
</dbReference>
<sequence>MKQIHVFIADISVVCREGLKLIFRAYDWISISGEANETAELLQLLPLVKCDVILTEIDFKQKGEGLEACRTITELYPGKQVIFFTFRKDNCAVVSAMRAGARAYIAKDSTTNDIVDQVKAVCKGRGFFLGETIPKYVFSEALEQQQGSKQRPFQLTEREIEIIECLALGLSTKQTAEKLCINPSTVDSHKEHIKEKLHLNNVVEIVAFAFRHHLLSID</sequence>
<organism evidence="5">
    <name type="scientific">bioreactor metagenome</name>
    <dbReference type="NCBI Taxonomy" id="1076179"/>
    <lineage>
        <taxon>unclassified sequences</taxon>
        <taxon>metagenomes</taxon>
        <taxon>ecological metagenomes</taxon>
    </lineage>
</organism>
<dbReference type="PRINTS" id="PR00038">
    <property type="entry name" value="HTHLUXR"/>
</dbReference>
<dbReference type="EMBL" id="VSSQ01050708">
    <property type="protein sequence ID" value="MPN04787.1"/>
    <property type="molecule type" value="Genomic_DNA"/>
</dbReference>
<dbReference type="SUPFAM" id="SSF46894">
    <property type="entry name" value="C-terminal effector domain of the bipartite response regulators"/>
    <property type="match status" value="1"/>
</dbReference>
<dbReference type="SMART" id="SM00421">
    <property type="entry name" value="HTH_LUXR"/>
    <property type="match status" value="1"/>
</dbReference>
<proteinExistence type="predicted"/>
<evidence type="ECO:0000259" key="4">
    <source>
        <dbReference type="PROSITE" id="PS50110"/>
    </source>
</evidence>
<dbReference type="GO" id="GO:0000160">
    <property type="term" value="P:phosphorelay signal transduction system"/>
    <property type="evidence" value="ECO:0007669"/>
    <property type="project" value="InterPro"/>
</dbReference>
<dbReference type="Pfam" id="PF00072">
    <property type="entry name" value="Response_reg"/>
    <property type="match status" value="1"/>
</dbReference>
<dbReference type="InterPro" id="IPR000792">
    <property type="entry name" value="Tscrpt_reg_LuxR_C"/>
</dbReference>
<dbReference type="Pfam" id="PF00196">
    <property type="entry name" value="GerE"/>
    <property type="match status" value="1"/>
</dbReference>
<dbReference type="InterPro" id="IPR011006">
    <property type="entry name" value="CheY-like_superfamily"/>
</dbReference>
<dbReference type="InterPro" id="IPR039420">
    <property type="entry name" value="WalR-like"/>
</dbReference>
<dbReference type="Gene3D" id="1.10.10.10">
    <property type="entry name" value="Winged helix-like DNA-binding domain superfamily/Winged helix DNA-binding domain"/>
    <property type="match status" value="1"/>
</dbReference>
<dbReference type="CDD" id="cd17535">
    <property type="entry name" value="REC_NarL-like"/>
    <property type="match status" value="1"/>
</dbReference>
<keyword evidence="1" id="KW-0597">Phosphoprotein</keyword>
<dbReference type="PANTHER" id="PTHR43214">
    <property type="entry name" value="TWO-COMPONENT RESPONSE REGULATOR"/>
    <property type="match status" value="1"/>
</dbReference>
<dbReference type="PROSITE" id="PS50110">
    <property type="entry name" value="RESPONSE_REGULATORY"/>
    <property type="match status" value="1"/>
</dbReference>
<gene>
    <name evidence="5" type="primary">nreC_33</name>
    <name evidence="5" type="ORF">SDC9_152035</name>
</gene>
<dbReference type="SUPFAM" id="SSF52172">
    <property type="entry name" value="CheY-like"/>
    <property type="match status" value="1"/>
</dbReference>
<dbReference type="InterPro" id="IPR058245">
    <property type="entry name" value="NreC/VraR/RcsB-like_REC"/>
</dbReference>
<comment type="caution">
    <text evidence="5">The sequence shown here is derived from an EMBL/GenBank/DDBJ whole genome shotgun (WGS) entry which is preliminary data.</text>
</comment>
<feature type="domain" description="Response regulatory" evidence="4">
    <location>
        <begin position="5"/>
        <end position="122"/>
    </location>
</feature>
<dbReference type="PROSITE" id="PS50043">
    <property type="entry name" value="HTH_LUXR_2"/>
    <property type="match status" value="1"/>
</dbReference>